<dbReference type="EMBL" id="CM042016">
    <property type="protein sequence ID" value="KAI3698358.1"/>
    <property type="molecule type" value="Genomic_DNA"/>
</dbReference>
<sequence>MKTHSKNKGPKCTMMTFNNPEETSDFPDATGHHWYECKICGKKYDTFQALGGHQGRHRKVRSIDDGDVCSLSLQTGAPASHSHRLHQCKMCTKKFHTGQALGGHMRRHKLEKDLADRELPRRQLTTEEELESELVLEDVELRQQMAGEEKEHPARSELVLAAKEFRLAL</sequence>
<protein>
    <submittedName>
        <fullName evidence="1">Uncharacterized protein</fullName>
    </submittedName>
</protein>
<comment type="caution">
    <text evidence="1">The sequence shown here is derived from an EMBL/GenBank/DDBJ whole genome shotgun (WGS) entry which is preliminary data.</text>
</comment>
<gene>
    <name evidence="1" type="ORF">L2E82_41849</name>
</gene>
<proteinExistence type="predicted"/>
<reference evidence="1 2" key="2">
    <citation type="journal article" date="2022" name="Mol. Ecol. Resour.">
        <title>The genomes of chicory, endive, great burdock and yacon provide insights into Asteraceae paleo-polyploidization history and plant inulin production.</title>
        <authorList>
            <person name="Fan W."/>
            <person name="Wang S."/>
            <person name="Wang H."/>
            <person name="Wang A."/>
            <person name="Jiang F."/>
            <person name="Liu H."/>
            <person name="Zhao H."/>
            <person name="Xu D."/>
            <person name="Zhang Y."/>
        </authorList>
    </citation>
    <scope>NUCLEOTIDE SEQUENCE [LARGE SCALE GENOMIC DNA]</scope>
    <source>
        <strain evidence="2">cv. Punajuju</strain>
        <tissue evidence="1">Leaves</tissue>
    </source>
</reference>
<keyword evidence="2" id="KW-1185">Reference proteome</keyword>
<dbReference type="Proteomes" id="UP001055811">
    <property type="component" value="Linkage Group LG08"/>
</dbReference>
<evidence type="ECO:0000313" key="1">
    <source>
        <dbReference type="EMBL" id="KAI3698358.1"/>
    </source>
</evidence>
<organism evidence="1 2">
    <name type="scientific">Cichorium intybus</name>
    <name type="common">Chicory</name>
    <dbReference type="NCBI Taxonomy" id="13427"/>
    <lineage>
        <taxon>Eukaryota</taxon>
        <taxon>Viridiplantae</taxon>
        <taxon>Streptophyta</taxon>
        <taxon>Embryophyta</taxon>
        <taxon>Tracheophyta</taxon>
        <taxon>Spermatophyta</taxon>
        <taxon>Magnoliopsida</taxon>
        <taxon>eudicotyledons</taxon>
        <taxon>Gunneridae</taxon>
        <taxon>Pentapetalae</taxon>
        <taxon>asterids</taxon>
        <taxon>campanulids</taxon>
        <taxon>Asterales</taxon>
        <taxon>Asteraceae</taxon>
        <taxon>Cichorioideae</taxon>
        <taxon>Cichorieae</taxon>
        <taxon>Cichoriinae</taxon>
        <taxon>Cichorium</taxon>
    </lineage>
</organism>
<accession>A0ACB8ZM72</accession>
<reference evidence="2" key="1">
    <citation type="journal article" date="2022" name="Mol. Ecol. Resour.">
        <title>The genomes of chicory, endive, great burdock and yacon provide insights into Asteraceae palaeo-polyploidization history and plant inulin production.</title>
        <authorList>
            <person name="Fan W."/>
            <person name="Wang S."/>
            <person name="Wang H."/>
            <person name="Wang A."/>
            <person name="Jiang F."/>
            <person name="Liu H."/>
            <person name="Zhao H."/>
            <person name="Xu D."/>
            <person name="Zhang Y."/>
        </authorList>
    </citation>
    <scope>NUCLEOTIDE SEQUENCE [LARGE SCALE GENOMIC DNA]</scope>
    <source>
        <strain evidence="2">cv. Punajuju</strain>
    </source>
</reference>
<name>A0ACB8ZM72_CICIN</name>
<evidence type="ECO:0000313" key="2">
    <source>
        <dbReference type="Proteomes" id="UP001055811"/>
    </source>
</evidence>